<name>A0A6G4AKM0_9ACTN</name>
<reference evidence="1" key="1">
    <citation type="submission" date="2020-02" db="EMBL/GenBank/DDBJ databases">
        <title>A new Streptomyces sp. for controlling soil-borne diseases.</title>
        <authorList>
            <person name="Li X."/>
            <person name="Tian Y."/>
            <person name="Gao K."/>
        </authorList>
    </citation>
    <scope>NUCLEOTIDE SEQUENCE [LARGE SCALE GENOMIC DNA]</scope>
    <source>
        <strain evidence="1">0250</strain>
    </source>
</reference>
<dbReference type="AlphaFoldDB" id="A0A6G4AKM0"/>
<dbReference type="EMBL" id="JAAIKT010000035">
    <property type="protein sequence ID" value="NEW73780.1"/>
    <property type="molecule type" value="Genomic_DNA"/>
</dbReference>
<dbReference type="InterPro" id="IPR036390">
    <property type="entry name" value="WH_DNA-bd_sf"/>
</dbReference>
<dbReference type="SUPFAM" id="SSF46785">
    <property type="entry name" value="Winged helix' DNA-binding domain"/>
    <property type="match status" value="1"/>
</dbReference>
<gene>
    <name evidence="1" type="ORF">G4H13_26315</name>
</gene>
<evidence type="ECO:0008006" key="3">
    <source>
        <dbReference type="Google" id="ProtNLM"/>
    </source>
</evidence>
<accession>A0A6G4AKM0</accession>
<protein>
    <recommendedName>
        <fullName evidence="3">Helix-turn-helix domain-containing protein</fullName>
    </recommendedName>
</protein>
<evidence type="ECO:0000313" key="2">
    <source>
        <dbReference type="Proteomes" id="UP000476310"/>
    </source>
</evidence>
<proteinExistence type="predicted"/>
<sequence>MSTRTVDVAPVLAGGISDRAFRLYCYLVLYSRGCWVTVQDAADACGLTNHQAREPLSELREAGLAESQRVYEMGDHGRKTWHTYFRLVETTSEVEA</sequence>
<dbReference type="RefSeq" id="WP_164431039.1">
    <property type="nucleotide sequence ID" value="NZ_JAAIKT010000035.1"/>
</dbReference>
<evidence type="ECO:0000313" key="1">
    <source>
        <dbReference type="EMBL" id="NEW73780.1"/>
    </source>
</evidence>
<dbReference type="Proteomes" id="UP000476310">
    <property type="component" value="Unassembled WGS sequence"/>
</dbReference>
<keyword evidence="2" id="KW-1185">Reference proteome</keyword>
<comment type="caution">
    <text evidence="1">The sequence shown here is derived from an EMBL/GenBank/DDBJ whole genome shotgun (WGS) entry which is preliminary data.</text>
</comment>
<organism evidence="1 2">
    <name type="scientific">Streptomyces rhizosphaericus</name>
    <dbReference type="NCBI Taxonomy" id="114699"/>
    <lineage>
        <taxon>Bacteria</taxon>
        <taxon>Bacillati</taxon>
        <taxon>Actinomycetota</taxon>
        <taxon>Actinomycetes</taxon>
        <taxon>Kitasatosporales</taxon>
        <taxon>Streptomycetaceae</taxon>
        <taxon>Streptomyces</taxon>
        <taxon>Streptomyces violaceusniger group</taxon>
    </lineage>
</organism>